<dbReference type="PANTHER" id="PTHR13504:SF38">
    <property type="entry name" value="FIDO DOMAIN-CONTAINING PROTEIN"/>
    <property type="match status" value="1"/>
</dbReference>
<dbReference type="EMBL" id="JANURM010000003">
    <property type="protein sequence ID" value="MDL0088594.1"/>
    <property type="molecule type" value="Genomic_DNA"/>
</dbReference>
<comment type="caution">
    <text evidence="2">The sequence shown here is derived from an EMBL/GenBank/DDBJ whole genome shotgun (WGS) entry which is preliminary data.</text>
</comment>
<protein>
    <submittedName>
        <fullName evidence="2">Fic family protein</fullName>
    </submittedName>
</protein>
<dbReference type="Proteomes" id="UP001173801">
    <property type="component" value="Unassembled WGS sequence"/>
</dbReference>
<dbReference type="Pfam" id="PF02661">
    <property type="entry name" value="Fic"/>
    <property type="match status" value="1"/>
</dbReference>
<proteinExistence type="predicted"/>
<keyword evidence="3" id="KW-1185">Reference proteome</keyword>
<organism evidence="2 3">
    <name type="scientific">Campylobacter gastrosuis</name>
    <dbReference type="NCBI Taxonomy" id="2974576"/>
    <lineage>
        <taxon>Bacteria</taxon>
        <taxon>Pseudomonadati</taxon>
        <taxon>Campylobacterota</taxon>
        <taxon>Epsilonproteobacteria</taxon>
        <taxon>Campylobacterales</taxon>
        <taxon>Campylobacteraceae</taxon>
        <taxon>Campylobacter</taxon>
    </lineage>
</organism>
<gene>
    <name evidence="2" type="ORF">NYG85_04305</name>
</gene>
<evidence type="ECO:0000313" key="2">
    <source>
        <dbReference type="EMBL" id="MDL0088594.1"/>
    </source>
</evidence>
<feature type="domain" description="Fido" evidence="1">
    <location>
        <begin position="97"/>
        <end position="236"/>
    </location>
</feature>
<dbReference type="PROSITE" id="PS51459">
    <property type="entry name" value="FIDO"/>
    <property type="match status" value="1"/>
</dbReference>
<dbReference type="InterPro" id="IPR003812">
    <property type="entry name" value="Fido"/>
</dbReference>
<dbReference type="RefSeq" id="WP_284937250.1">
    <property type="nucleotide sequence ID" value="NZ_JANURM010000003.1"/>
</dbReference>
<evidence type="ECO:0000259" key="1">
    <source>
        <dbReference type="PROSITE" id="PS51459"/>
    </source>
</evidence>
<reference evidence="2" key="1">
    <citation type="submission" date="2022-08" db="EMBL/GenBank/DDBJ databases">
        <authorList>
            <person name="Wang H."/>
        </authorList>
    </citation>
    <scope>NUCLEOTIDE SEQUENCE</scope>
    <source>
        <strain evidence="2">PS10</strain>
    </source>
</reference>
<accession>A0ABT7HQB9</accession>
<dbReference type="Gene3D" id="1.10.3290.10">
    <property type="entry name" value="Fido-like domain"/>
    <property type="match status" value="1"/>
</dbReference>
<dbReference type="SUPFAM" id="SSF140931">
    <property type="entry name" value="Fic-like"/>
    <property type="match status" value="1"/>
</dbReference>
<reference evidence="2" key="2">
    <citation type="journal article" date="2023" name="Microorganisms">
        <title>Isolation and Genomic Characteristics of Cat-Borne Campylobacter felis sp. nov. and Sheep-Borne Campylobacter ovis sp. nov.</title>
        <authorList>
            <person name="Wang H."/>
            <person name="Li Y."/>
            <person name="Gu Y."/>
            <person name="Zhou G."/>
            <person name="Chen X."/>
            <person name="Zhang X."/>
            <person name="Shao Z."/>
            <person name="Zhang J."/>
            <person name="Zhang M."/>
        </authorList>
    </citation>
    <scope>NUCLEOTIDE SEQUENCE</scope>
    <source>
        <strain evidence="2">PS10</strain>
    </source>
</reference>
<evidence type="ECO:0000313" key="3">
    <source>
        <dbReference type="Proteomes" id="UP001173801"/>
    </source>
</evidence>
<dbReference type="InterPro" id="IPR040198">
    <property type="entry name" value="Fido_containing"/>
</dbReference>
<name>A0ABT7HQB9_9BACT</name>
<sequence length="251" mass="28853">MYEFKVDYELETLKKELDSYRPLPKETAKSLQSNLMLRYNQESNAIEGNLLTLSETKVLLENGLTAKGKPFKDHLDIINHQKAILFLNDLVQKKASLMQKDILNFHYLLLKGTQNSDSAGIYRRVPVAITGSIHKTTPPLLIQKDMDDLIIWHNEALSKKMHPVVRSALLHTKFVRIHPFIDGNGRTARLLLNTELLKSGYPMAIIKKDDRVEYYDALESVGLSNNFDKIIAFIQENVKETTKFMLDIIRQ</sequence>
<dbReference type="InterPro" id="IPR036597">
    <property type="entry name" value="Fido-like_dom_sf"/>
</dbReference>
<dbReference type="PANTHER" id="PTHR13504">
    <property type="entry name" value="FIDO DOMAIN-CONTAINING PROTEIN DDB_G0283145"/>
    <property type="match status" value="1"/>
</dbReference>